<dbReference type="Proteomes" id="UP000002786">
    <property type="component" value="Unassembled WGS sequence"/>
</dbReference>
<reference evidence="1 2" key="1">
    <citation type="submission" date="2012-02" db="EMBL/GenBank/DDBJ databases">
        <title>Improved High-Quality Draft genome of Prevotella bivia DSM 20514.</title>
        <authorList>
            <consortium name="US DOE Joint Genome Institute (JGI-PGF)"/>
            <person name="Lucas S."/>
            <person name="Copeland A."/>
            <person name="Lapidus A."/>
            <person name="Bruce D."/>
            <person name="Goodwin L."/>
            <person name="Pitluck S."/>
            <person name="Peters L."/>
            <person name="Mikhailova N."/>
            <person name="Munk A.C.C."/>
            <person name="Kyrpides N."/>
            <person name="Mavromatis K."/>
            <person name="Detter J.C."/>
            <person name="Han C."/>
            <person name="Land M."/>
            <person name="Hauser L."/>
            <person name="Markowitz V."/>
            <person name="Cheng J.-F."/>
            <person name="Hugenholtz P."/>
            <person name="Woyke T."/>
            <person name="Wu D."/>
            <person name="Gronow S."/>
            <person name="Wellnitz S."/>
            <person name="Brambilla E."/>
            <person name="Klenk H.-P."/>
            <person name="Eisen J.A."/>
        </authorList>
    </citation>
    <scope>NUCLEOTIDE SEQUENCE [LARGE SCALE GENOMIC DNA]</scope>
    <source>
        <strain evidence="1 2">DSM 20514</strain>
    </source>
</reference>
<protein>
    <submittedName>
        <fullName evidence="1">Uncharacterized protein</fullName>
    </submittedName>
</protein>
<keyword evidence="2" id="KW-1185">Reference proteome</keyword>
<name>I4Z9S1_9BACT</name>
<dbReference type="GeneID" id="78531223"/>
<dbReference type="RefSeq" id="WP_004339697.1">
    <property type="nucleotide sequence ID" value="NZ_JH660660.1"/>
</dbReference>
<proteinExistence type="predicted"/>
<organism evidence="1 2">
    <name type="scientific">Prevotella bivia DSM 20514</name>
    <dbReference type="NCBI Taxonomy" id="868129"/>
    <lineage>
        <taxon>Bacteria</taxon>
        <taxon>Pseudomonadati</taxon>
        <taxon>Bacteroidota</taxon>
        <taxon>Bacteroidia</taxon>
        <taxon>Bacteroidales</taxon>
        <taxon>Prevotellaceae</taxon>
        <taxon>Prevotella</taxon>
    </lineage>
</organism>
<dbReference type="AlphaFoldDB" id="I4Z9S1"/>
<accession>I4Z9S1</accession>
<dbReference type="HOGENOM" id="CLU_2247583_0_0_10"/>
<evidence type="ECO:0000313" key="2">
    <source>
        <dbReference type="Proteomes" id="UP000002786"/>
    </source>
</evidence>
<gene>
    <name evidence="1" type="ORF">PrebiDRAFT_1241</name>
</gene>
<sequence length="104" mass="12157">MFTIEKFKIECANVSTETELREKIEVCARNYGYDVREKGCSLYDFFPWGYKSDYIGRFFVELKNGNSLLTENATIAEVETREVKFYANYADSGSDDYVYTFEIV</sequence>
<dbReference type="EMBL" id="JH660660">
    <property type="protein sequence ID" value="EIM32963.1"/>
    <property type="molecule type" value="Genomic_DNA"/>
</dbReference>
<evidence type="ECO:0000313" key="1">
    <source>
        <dbReference type="EMBL" id="EIM32963.1"/>
    </source>
</evidence>